<reference evidence="12 13" key="1">
    <citation type="journal article" date="2013" name="Genome Announc.">
        <title>Complete genome sequence of Simiduia agarivorans SA1(T), a marine bacterium able to degrade a variety of polysaccharides.</title>
        <authorList>
            <person name="Lin S.Y."/>
            <person name="Shieh W.Y."/>
            <person name="Chen J.S."/>
            <person name="Tang S.L."/>
        </authorList>
    </citation>
    <scope>NUCLEOTIDE SEQUENCE [LARGE SCALE GENOMIC DNA]</scope>
    <source>
        <strain evidence="13">DSM 21679 / JCM 13881 / BCRC 17597 / SA1</strain>
    </source>
</reference>
<keyword evidence="5 10" id="KW-0145">Chemotaxis</keyword>
<dbReference type="GO" id="GO:0006935">
    <property type="term" value="P:chemotaxis"/>
    <property type="evidence" value="ECO:0007669"/>
    <property type="project" value="UniProtKB-KW"/>
</dbReference>
<evidence type="ECO:0000313" key="13">
    <source>
        <dbReference type="Proteomes" id="UP000000466"/>
    </source>
</evidence>
<evidence type="ECO:0000313" key="12">
    <source>
        <dbReference type="EMBL" id="AFU99746.1"/>
    </source>
</evidence>
<keyword evidence="12" id="KW-0966">Cell projection</keyword>
<evidence type="ECO:0000256" key="1">
    <source>
        <dbReference type="ARBA" id="ARBA00002254"/>
    </source>
</evidence>
<accession>K4KL64</accession>
<keyword evidence="12" id="KW-0969">Cilium</keyword>
<evidence type="ECO:0000256" key="3">
    <source>
        <dbReference type="ARBA" id="ARBA00008281"/>
    </source>
</evidence>
<feature type="chain" id="PRO_5003879911" description="Flagellar protein FliL" evidence="11">
    <location>
        <begin position="30"/>
        <end position="145"/>
    </location>
</feature>
<dbReference type="eggNOG" id="COG1580">
    <property type="taxonomic scope" value="Bacteria"/>
</dbReference>
<dbReference type="GO" id="GO:0005886">
    <property type="term" value="C:plasma membrane"/>
    <property type="evidence" value="ECO:0007669"/>
    <property type="project" value="UniProtKB-SubCell"/>
</dbReference>
<keyword evidence="11" id="KW-0732">Signal</keyword>
<organism evidence="12 13">
    <name type="scientific">Simiduia agarivorans (strain DSM 21679 / JCM 13881 / BCRC 17597 / SA1)</name>
    <dbReference type="NCBI Taxonomy" id="1117647"/>
    <lineage>
        <taxon>Bacteria</taxon>
        <taxon>Pseudomonadati</taxon>
        <taxon>Pseudomonadota</taxon>
        <taxon>Gammaproteobacteria</taxon>
        <taxon>Cellvibrionales</taxon>
        <taxon>Cellvibrionaceae</taxon>
        <taxon>Simiduia</taxon>
    </lineage>
</organism>
<protein>
    <recommendedName>
        <fullName evidence="10">Flagellar protein FliL</fullName>
    </recommendedName>
</protein>
<evidence type="ECO:0000256" key="5">
    <source>
        <dbReference type="ARBA" id="ARBA00022500"/>
    </source>
</evidence>
<comment type="function">
    <text evidence="1 10">Controls the rotational direction of flagella during chemotaxis.</text>
</comment>
<evidence type="ECO:0000256" key="7">
    <source>
        <dbReference type="ARBA" id="ARBA00022779"/>
    </source>
</evidence>
<keyword evidence="6" id="KW-0812">Transmembrane</keyword>
<comment type="subcellular location">
    <subcellularLocation>
        <location evidence="10">Cell inner membrane</location>
    </subcellularLocation>
    <subcellularLocation>
        <location evidence="2">Cell membrane</location>
        <topology evidence="2">Single-pass membrane protein</topology>
    </subcellularLocation>
</comment>
<evidence type="ECO:0000256" key="6">
    <source>
        <dbReference type="ARBA" id="ARBA00022692"/>
    </source>
</evidence>
<dbReference type="InterPro" id="IPR005503">
    <property type="entry name" value="FliL"/>
</dbReference>
<evidence type="ECO:0000256" key="8">
    <source>
        <dbReference type="ARBA" id="ARBA00022989"/>
    </source>
</evidence>
<proteinExistence type="inferred from homology"/>
<keyword evidence="8" id="KW-1133">Transmembrane helix</keyword>
<dbReference type="EMBL" id="CP003746">
    <property type="protein sequence ID" value="AFU99746.1"/>
    <property type="molecule type" value="Genomic_DNA"/>
</dbReference>
<dbReference type="GO" id="GO:0009425">
    <property type="term" value="C:bacterial-type flagellum basal body"/>
    <property type="evidence" value="ECO:0007669"/>
    <property type="project" value="InterPro"/>
</dbReference>
<dbReference type="HOGENOM" id="CLU_099018_10_1_6"/>
<gene>
    <name evidence="12" type="ordered locus">M5M_12980</name>
</gene>
<evidence type="ECO:0000256" key="9">
    <source>
        <dbReference type="ARBA" id="ARBA00023136"/>
    </source>
</evidence>
<keyword evidence="10" id="KW-0997">Cell inner membrane</keyword>
<comment type="similarity">
    <text evidence="3 10">Belongs to the FliL family.</text>
</comment>
<sequence length="145" mass="16041">MTMACKPLLITPLAIFLLLAFAAVPTAQAQDEEAAPKPEAMYIPLLPPFVVNYGGAGRLKYLKAEMTVRVHSIEGAQRVRHHMPAIRDKLVSLLSAQEELVIDTQEGKEQLRKDSLVAIQQVIEMEEGSESGVVDVFFDNLVVQR</sequence>
<dbReference type="STRING" id="1117647.M5M_12980"/>
<evidence type="ECO:0000256" key="2">
    <source>
        <dbReference type="ARBA" id="ARBA00004162"/>
    </source>
</evidence>
<dbReference type="AlphaFoldDB" id="K4KL64"/>
<evidence type="ECO:0000256" key="11">
    <source>
        <dbReference type="SAM" id="SignalP"/>
    </source>
</evidence>
<dbReference type="GO" id="GO:0071978">
    <property type="term" value="P:bacterial-type flagellum-dependent swarming motility"/>
    <property type="evidence" value="ECO:0007669"/>
    <property type="project" value="TreeGrafter"/>
</dbReference>
<keyword evidence="13" id="KW-1185">Reference proteome</keyword>
<keyword evidence="4" id="KW-1003">Cell membrane</keyword>
<keyword evidence="12" id="KW-0282">Flagellum</keyword>
<evidence type="ECO:0000256" key="4">
    <source>
        <dbReference type="ARBA" id="ARBA00022475"/>
    </source>
</evidence>
<evidence type="ECO:0000256" key="10">
    <source>
        <dbReference type="RuleBase" id="RU364125"/>
    </source>
</evidence>
<dbReference type="PANTHER" id="PTHR35091:SF2">
    <property type="entry name" value="FLAGELLAR PROTEIN FLIL"/>
    <property type="match status" value="1"/>
</dbReference>
<dbReference type="Pfam" id="PF03748">
    <property type="entry name" value="FliL"/>
    <property type="match status" value="1"/>
</dbReference>
<name>K4KL64_SIMAS</name>
<dbReference type="Proteomes" id="UP000000466">
    <property type="component" value="Chromosome"/>
</dbReference>
<dbReference type="KEGG" id="saga:M5M_12980"/>
<keyword evidence="7 10" id="KW-0283">Flagellar rotation</keyword>
<keyword evidence="9 10" id="KW-0472">Membrane</keyword>
<feature type="signal peptide" evidence="11">
    <location>
        <begin position="1"/>
        <end position="29"/>
    </location>
</feature>
<dbReference type="PANTHER" id="PTHR35091">
    <property type="entry name" value="FLAGELLAR PROTEIN FLIL"/>
    <property type="match status" value="1"/>
</dbReference>